<evidence type="ECO:0000256" key="1">
    <source>
        <dbReference type="RuleBase" id="RU362006"/>
    </source>
</evidence>
<evidence type="ECO:0000256" key="2">
    <source>
        <dbReference type="SAM" id="MobiDB-lite"/>
    </source>
</evidence>
<dbReference type="GO" id="GO:0016020">
    <property type="term" value="C:membrane"/>
    <property type="evidence" value="ECO:0007669"/>
    <property type="project" value="UniProtKB-SubCell"/>
</dbReference>
<keyword evidence="1" id="KW-1133">Transmembrane helix</keyword>
<comment type="caution">
    <text evidence="1">Lacks conserved residue(s) required for the propagation of feature annotation.</text>
</comment>
<feature type="compositionally biased region" description="Polar residues" evidence="2">
    <location>
        <begin position="193"/>
        <end position="203"/>
    </location>
</feature>
<dbReference type="Proteomes" id="UP000027195">
    <property type="component" value="Unassembled WGS sequence"/>
</dbReference>
<dbReference type="OrthoDB" id="434647at2759"/>
<feature type="compositionally biased region" description="Low complexity" evidence="2">
    <location>
        <begin position="222"/>
        <end position="235"/>
    </location>
</feature>
<feature type="compositionally biased region" description="Basic and acidic residues" evidence="2">
    <location>
        <begin position="267"/>
        <end position="282"/>
    </location>
</feature>
<organism evidence="3 4">
    <name type="scientific">Botryobasidium botryosum (strain FD-172 SS1)</name>
    <dbReference type="NCBI Taxonomy" id="930990"/>
    <lineage>
        <taxon>Eukaryota</taxon>
        <taxon>Fungi</taxon>
        <taxon>Dikarya</taxon>
        <taxon>Basidiomycota</taxon>
        <taxon>Agaricomycotina</taxon>
        <taxon>Agaricomycetes</taxon>
        <taxon>Cantharellales</taxon>
        <taxon>Botryobasidiaceae</taxon>
        <taxon>Botryobasidium</taxon>
    </lineage>
</organism>
<evidence type="ECO:0000313" key="4">
    <source>
        <dbReference type="Proteomes" id="UP000027195"/>
    </source>
</evidence>
<reference evidence="4" key="1">
    <citation type="journal article" date="2014" name="Proc. Natl. Acad. Sci. U.S.A.">
        <title>Extensive sampling of basidiomycete genomes demonstrates inadequacy of the white-rot/brown-rot paradigm for wood decay fungi.</title>
        <authorList>
            <person name="Riley R."/>
            <person name="Salamov A.A."/>
            <person name="Brown D.W."/>
            <person name="Nagy L.G."/>
            <person name="Floudas D."/>
            <person name="Held B.W."/>
            <person name="Levasseur A."/>
            <person name="Lombard V."/>
            <person name="Morin E."/>
            <person name="Otillar R."/>
            <person name="Lindquist E.A."/>
            <person name="Sun H."/>
            <person name="LaButti K.M."/>
            <person name="Schmutz J."/>
            <person name="Jabbour D."/>
            <person name="Luo H."/>
            <person name="Baker S.E."/>
            <person name="Pisabarro A.G."/>
            <person name="Walton J.D."/>
            <person name="Blanchette R.A."/>
            <person name="Henrissat B."/>
            <person name="Martin F."/>
            <person name="Cullen D."/>
            <person name="Hibbett D.S."/>
            <person name="Grigoriev I.V."/>
        </authorList>
    </citation>
    <scope>NUCLEOTIDE SEQUENCE [LARGE SCALE GENOMIC DNA]</scope>
    <source>
        <strain evidence="4">FD-172 SS1</strain>
    </source>
</reference>
<keyword evidence="4" id="KW-1185">Reference proteome</keyword>
<feature type="compositionally biased region" description="Pro residues" evidence="2">
    <location>
        <begin position="236"/>
        <end position="251"/>
    </location>
</feature>
<dbReference type="InParanoid" id="A0A067MYY9"/>
<keyword evidence="1" id="KW-0812">Transmembrane</keyword>
<evidence type="ECO:0000313" key="3">
    <source>
        <dbReference type="EMBL" id="KDQ19900.1"/>
    </source>
</evidence>
<feature type="transmembrane region" description="Helical" evidence="1">
    <location>
        <begin position="45"/>
        <end position="67"/>
    </location>
</feature>
<accession>A0A067MYY9</accession>
<dbReference type="Pfam" id="PF03134">
    <property type="entry name" value="TB2_DP1_HVA22"/>
    <property type="match status" value="1"/>
</dbReference>
<sequence>MFYLFCRIAIVAIAFLYPAYSTFKTLDRRPGYEYEAERWLTYWTIAGILFSLEYAVEWSISWFPFYWELKTLFLIYLVLPQTQGSRLFYKAYVRPQLRAYEPLIDEEIGTIAPRVIEFGRGIVSKLVGHAIGGASAAAASPEGDQDVSNGSAATSNQAFAMAAGIAQGLWNSYAPPAPSPAAPIPVSSPPLGSRQSSHTGTPTKSPPAGYNLYPPAPPPLPRQSSSSSASSDAPSFPIPSVPSAPWMPPAPSRASHNQRTSSYQREQVPDWVRRSRRQEDDE</sequence>
<proteinExistence type="inferred from homology"/>
<dbReference type="EMBL" id="KL198018">
    <property type="protein sequence ID" value="KDQ19900.1"/>
    <property type="molecule type" value="Genomic_DNA"/>
</dbReference>
<comment type="subcellular location">
    <subcellularLocation>
        <location evidence="1">Membrane</location>
        <topology evidence="1">Multi-pass membrane protein</topology>
    </subcellularLocation>
</comment>
<feature type="compositionally biased region" description="Pro residues" evidence="2">
    <location>
        <begin position="178"/>
        <end position="188"/>
    </location>
</feature>
<feature type="compositionally biased region" description="Polar residues" evidence="2">
    <location>
        <begin position="254"/>
        <end position="265"/>
    </location>
</feature>
<dbReference type="AlphaFoldDB" id="A0A067MYY9"/>
<dbReference type="InterPro" id="IPR004345">
    <property type="entry name" value="TB2_DP1_HVA22"/>
</dbReference>
<keyword evidence="1" id="KW-0472">Membrane</keyword>
<gene>
    <name evidence="3" type="ORF">BOTBODRAFT_169943</name>
</gene>
<comment type="similarity">
    <text evidence="1">Belongs to the DP1 family.</text>
</comment>
<feature type="region of interest" description="Disordered" evidence="2">
    <location>
        <begin position="178"/>
        <end position="282"/>
    </location>
</feature>
<protein>
    <recommendedName>
        <fullName evidence="1">Protein YOP1</fullName>
    </recommendedName>
</protein>
<name>A0A067MYY9_BOTB1</name>
<dbReference type="HOGENOM" id="CLU_061852_1_0_1"/>
<dbReference type="PANTHER" id="PTHR12300">
    <property type="entry name" value="HVA22-LIKE PROTEINS"/>
    <property type="match status" value="1"/>
</dbReference>